<protein>
    <submittedName>
        <fullName evidence="2">Uncharacterized protein</fullName>
    </submittedName>
</protein>
<dbReference type="AlphaFoldDB" id="A0A915DXG8"/>
<organism evidence="1 2">
    <name type="scientific">Ditylenchus dipsaci</name>
    <dbReference type="NCBI Taxonomy" id="166011"/>
    <lineage>
        <taxon>Eukaryota</taxon>
        <taxon>Metazoa</taxon>
        <taxon>Ecdysozoa</taxon>
        <taxon>Nematoda</taxon>
        <taxon>Chromadorea</taxon>
        <taxon>Rhabditida</taxon>
        <taxon>Tylenchina</taxon>
        <taxon>Tylenchomorpha</taxon>
        <taxon>Sphaerularioidea</taxon>
        <taxon>Anguinidae</taxon>
        <taxon>Anguininae</taxon>
        <taxon>Ditylenchus</taxon>
    </lineage>
</organism>
<keyword evidence="1" id="KW-1185">Reference proteome</keyword>
<proteinExistence type="predicted"/>
<name>A0A915DXG8_9BILA</name>
<sequence length="160" mass="17926">MNLNSNFGIPRLEMDVLEDPPADLYQSKSTSTDEFACSTFPKRGMSPDFKRFPQSTLHIQKENEEMSHLAEKNGALSDRSETFFLPPKSPRMRPVFENAQVHSLVKSKAIQFLTSRSSIGKPTNQADSSRSLSHSINAEWLAASLSTLALLVRLSTFSYQ</sequence>
<dbReference type="Proteomes" id="UP000887574">
    <property type="component" value="Unplaced"/>
</dbReference>
<reference evidence="2" key="1">
    <citation type="submission" date="2022-11" db="UniProtKB">
        <authorList>
            <consortium name="WormBaseParasite"/>
        </authorList>
    </citation>
    <scope>IDENTIFICATION</scope>
</reference>
<evidence type="ECO:0000313" key="1">
    <source>
        <dbReference type="Proteomes" id="UP000887574"/>
    </source>
</evidence>
<accession>A0A915DXG8</accession>
<evidence type="ECO:0000313" key="2">
    <source>
        <dbReference type="WBParaSite" id="jg24709"/>
    </source>
</evidence>
<dbReference type="WBParaSite" id="jg24709">
    <property type="protein sequence ID" value="jg24709"/>
    <property type="gene ID" value="jg24709"/>
</dbReference>